<evidence type="ECO:0000313" key="5">
    <source>
        <dbReference type="Proteomes" id="UP001527925"/>
    </source>
</evidence>
<sequence length="1509" mass="165293">MTSGTRPSLFSCCLPVAAAKPDAPAASAASDKPAAAAAQTPAAPSPKKVHVVVHSLWGHIKAVGEEIVAGLKAEGVDAKLWQVPETLPKEVLDKMHAQTFDLPVIKPDDLVEADGILFGLATRYGGANAQIRAFLDSTGSLFASSALDGKFAGIFTSTSTQHGGVETTALSFVPVFAHLGMIFVPFGFKSGQIFGHGEVHGASPWGAGTIAPSDGSRNVSDLEKEIAREQGKRFAGVVNRLKAEARDTSRIRKLVKGGAGKDDMTRTLQRRFGDDFDLAALIDLSPLSIVATDPADSHICGFVAFTLVPPLGVVAKTVPKDDPDAAARIVAGAWDAWIKSNFEFKDAQIHNCVFIAFFCAAPDCAVPFLDAALTTLFETMPTAKFVCYFLPDSLILFPPFSSPRHQPGASALQAGDTQAAQHGQAAAAGIAADAATAADGHAPRRRFRNMRRGAKYFVEMPLLSSGASFSLQVCHRKDTVPSFRVRKARVEDCDDLVPIFRRQNVRRSPSLCERGVRVRTDADWHTHGGRGSGGGGNATHQLLKTEHADYFLASLVEAKSESTCTLVAEADGEVVGFMSVSRDFDHAKLHEGYQLEMFDYLMKNVRPLPDKVARAMTPTPVMRVGASEAQDAHDAAVEAAGDPDMDRPQPQPSAAAPPIDTDELVEVYDPSELETPNAFCINMFCIENQFAHQAVDFVRAAFQMFKARDYCLISLPHGTPQIRMLDHFSLVQARSGCIAPHNLFITNRFGAGELAAVRAATEADINKIDALTFGLRNQNDVMTAAREAIKQAASPLSVLVAEAADQVVAAIVLRQCDDAQPLTDQFEIEMFVSPKACALSGKPVVVEHIVFNPLFEVQARWVLHEVQRQTGSPCLVLVVDDVRKRDFATLRIARREMVPVRRRRMIQFPNNVRDGVQLLLPLALNVQIITPALLFEPRVIVNSRIVVLGGSDVSTAFLEHLVYTPHLHFTHVTLISADGAPRVDDSGHFASSRCFTSLELKQQALEHFVEIIAESAAELDRESKLVRLSGGKTVQYDYLVLCPGLQFHVEKLDPSLAQLQGVYSMNMGEHTTIVNGVRAFKDAHETTAIVFGRSVQAYAAVEMMLREGVAGNRIVMVDPVPASQPSCFDDPAVDERIFGELKRMGVQHLRGHRILRWGVDKSTPVPSLFGVVLVNRETDETLRLQFADMLIYADERSIDMATFKLINNSCLVFDGRLVIDKHFRTDDPFIFGAGSVTKYASRYETKWSHANYDSREVGRRLAETLLPVFDPTVAAPQLDTSLRLLEFVEPKKCEARLPSGLHYLHFDRPHLLGQRTLERADAAGYGRDLVIDTPELGLFKIHLDTQGFIRSLTVLGPREVAADNLMCLFGMHERYLNRLVARFDEGVISDFVDFFSQTWALPLFHDRFPSFSRSSRLGAITDGGEDIKDIVSHLRHYVVSGKQQQGADGGDGGDGGDGNSGSEPRQATRVPERERQMLYSLFDQSPDRKDWDAKAFEFLLDSKVFAAFP</sequence>
<evidence type="ECO:0000259" key="3">
    <source>
        <dbReference type="PROSITE" id="PS50902"/>
    </source>
</evidence>
<evidence type="ECO:0000313" key="4">
    <source>
        <dbReference type="EMBL" id="KAL2917527.1"/>
    </source>
</evidence>
<dbReference type="NCBIfam" id="TIGR01755">
    <property type="entry name" value="flav_wrbA"/>
    <property type="match status" value="1"/>
</dbReference>
<dbReference type="InterPro" id="IPR036188">
    <property type="entry name" value="FAD/NAD-bd_sf"/>
</dbReference>
<comment type="similarity">
    <text evidence="1">Belongs to the WrbA family.</text>
</comment>
<feature type="region of interest" description="Disordered" evidence="2">
    <location>
        <begin position="1442"/>
        <end position="1474"/>
    </location>
</feature>
<dbReference type="NCBIfam" id="NF002999">
    <property type="entry name" value="PRK03767.1"/>
    <property type="match status" value="1"/>
</dbReference>
<organism evidence="4 5">
    <name type="scientific">Polyrhizophydium stewartii</name>
    <dbReference type="NCBI Taxonomy" id="2732419"/>
    <lineage>
        <taxon>Eukaryota</taxon>
        <taxon>Fungi</taxon>
        <taxon>Fungi incertae sedis</taxon>
        <taxon>Chytridiomycota</taxon>
        <taxon>Chytridiomycota incertae sedis</taxon>
        <taxon>Chytridiomycetes</taxon>
        <taxon>Rhizophydiales</taxon>
        <taxon>Rhizophydiales incertae sedis</taxon>
        <taxon>Polyrhizophydium</taxon>
    </lineage>
</organism>
<dbReference type="InterPro" id="IPR032151">
    <property type="entry name" value="CFAP61_N"/>
</dbReference>
<feature type="domain" description="Flavodoxin-like" evidence="3">
    <location>
        <begin position="49"/>
        <end position="234"/>
    </location>
</feature>
<accession>A0ABR4NDB7</accession>
<dbReference type="InterPro" id="IPR005025">
    <property type="entry name" value="FMN_Rdtase-like_dom"/>
</dbReference>
<feature type="region of interest" description="Disordered" evidence="2">
    <location>
        <begin position="626"/>
        <end position="660"/>
    </location>
</feature>
<proteinExistence type="inferred from homology"/>
<feature type="compositionally biased region" description="Gly residues" evidence="2">
    <location>
        <begin position="1447"/>
        <end position="1459"/>
    </location>
</feature>
<dbReference type="InterPro" id="IPR008254">
    <property type="entry name" value="Flavodoxin/NO_synth"/>
</dbReference>
<dbReference type="InterPro" id="IPR056299">
    <property type="entry name" value="CFAP61_dimer"/>
</dbReference>
<dbReference type="InterPro" id="IPR010089">
    <property type="entry name" value="Flavoprotein_WrbA-like"/>
</dbReference>
<evidence type="ECO:0000256" key="1">
    <source>
        <dbReference type="ARBA" id="ARBA00006961"/>
    </source>
</evidence>
<dbReference type="PANTHER" id="PTHR21178">
    <property type="entry name" value="CILIA- AND FLAGELLA-ASSOCIATED PROTEIN 61"/>
    <property type="match status" value="1"/>
</dbReference>
<reference evidence="4 5" key="1">
    <citation type="submission" date="2023-09" db="EMBL/GenBank/DDBJ databases">
        <title>Pangenome analysis of Batrachochytrium dendrobatidis and related Chytrids.</title>
        <authorList>
            <person name="Yacoub M.N."/>
            <person name="Stajich J.E."/>
            <person name="James T.Y."/>
        </authorList>
    </citation>
    <scope>NUCLEOTIDE SEQUENCE [LARGE SCALE GENOMIC DNA]</scope>
    <source>
        <strain evidence="4 5">JEL0888</strain>
    </source>
</reference>
<dbReference type="InterPro" id="IPR029039">
    <property type="entry name" value="Flavoprotein-like_sf"/>
</dbReference>
<dbReference type="Pfam" id="PF16092">
    <property type="entry name" value="CFAP61_N"/>
    <property type="match status" value="2"/>
</dbReference>
<dbReference type="SUPFAM" id="SSF52218">
    <property type="entry name" value="Flavoproteins"/>
    <property type="match status" value="1"/>
</dbReference>
<protein>
    <recommendedName>
        <fullName evidence="3">Flavodoxin-like domain-containing protein</fullName>
    </recommendedName>
</protein>
<dbReference type="InterPro" id="IPR038884">
    <property type="entry name" value="CFAP61"/>
</dbReference>
<gene>
    <name evidence="4" type="ORF">HK105_202808</name>
</gene>
<dbReference type="Pfam" id="PF03358">
    <property type="entry name" value="FMN_red"/>
    <property type="match status" value="1"/>
</dbReference>
<dbReference type="Gene3D" id="3.50.50.60">
    <property type="entry name" value="FAD/NAD(P)-binding domain"/>
    <property type="match status" value="2"/>
</dbReference>
<dbReference type="Proteomes" id="UP001527925">
    <property type="component" value="Unassembled WGS sequence"/>
</dbReference>
<name>A0ABR4NDB7_9FUNG</name>
<dbReference type="Gene3D" id="3.40.50.360">
    <property type="match status" value="1"/>
</dbReference>
<dbReference type="EMBL" id="JADGIZ020000010">
    <property type="protein sequence ID" value="KAL2917527.1"/>
    <property type="molecule type" value="Genomic_DNA"/>
</dbReference>
<dbReference type="PROSITE" id="PS50902">
    <property type="entry name" value="FLAVODOXIN_LIKE"/>
    <property type="match status" value="1"/>
</dbReference>
<dbReference type="SUPFAM" id="SSF51905">
    <property type="entry name" value="FAD/NAD(P)-binding domain"/>
    <property type="match status" value="1"/>
</dbReference>
<comment type="caution">
    <text evidence="4">The sequence shown here is derived from an EMBL/GenBank/DDBJ whole genome shotgun (WGS) entry which is preliminary data.</text>
</comment>
<keyword evidence="5" id="KW-1185">Reference proteome</keyword>
<evidence type="ECO:0000256" key="2">
    <source>
        <dbReference type="SAM" id="MobiDB-lite"/>
    </source>
</evidence>
<dbReference type="PANTHER" id="PTHR21178:SF8">
    <property type="entry name" value="CILIA- AND FLAGELLA-ASSOCIATED PROTEIN 61"/>
    <property type="match status" value="1"/>
</dbReference>
<dbReference type="Pfam" id="PF23150">
    <property type="entry name" value="CFAP61_dimer"/>
    <property type="match status" value="1"/>
</dbReference>